<proteinExistence type="predicted"/>
<keyword evidence="1" id="KW-0645">Protease</keyword>
<protein>
    <submittedName>
        <fullName evidence="1">Carboxypeptidase-like regulatory domain-containing protein</fullName>
    </submittedName>
</protein>
<evidence type="ECO:0000313" key="2">
    <source>
        <dbReference type="Proteomes" id="UP000323188"/>
    </source>
</evidence>
<dbReference type="InterPro" id="IPR008969">
    <property type="entry name" value="CarboxyPept-like_regulatory"/>
</dbReference>
<dbReference type="GO" id="GO:0004180">
    <property type="term" value="F:carboxypeptidase activity"/>
    <property type="evidence" value="ECO:0007669"/>
    <property type="project" value="UniProtKB-KW"/>
</dbReference>
<keyword evidence="1" id="KW-0121">Carboxypeptidase</keyword>
<dbReference type="SUPFAM" id="SSF49464">
    <property type="entry name" value="Carboxypeptidase regulatory domain-like"/>
    <property type="match status" value="1"/>
</dbReference>
<accession>A0A5B2TX79</accession>
<reference evidence="1 2" key="1">
    <citation type="submission" date="2019-09" db="EMBL/GenBank/DDBJ databases">
        <authorList>
            <person name="Khan S.A."/>
            <person name="Jeon C.O."/>
            <person name="Chun B.H."/>
            <person name="Jeong S.E."/>
        </authorList>
    </citation>
    <scope>NUCLEOTIDE SEQUENCE [LARGE SCALE GENOMIC DNA]</scope>
    <source>
        <strain evidence="1 2">KCTC 42508</strain>
    </source>
</reference>
<dbReference type="Pfam" id="PF13715">
    <property type="entry name" value="CarbopepD_reg_2"/>
    <property type="match status" value="1"/>
</dbReference>
<keyword evidence="1" id="KW-0378">Hydrolase</keyword>
<dbReference type="Gene3D" id="2.60.40.1120">
    <property type="entry name" value="Carboxypeptidase-like, regulatory domain"/>
    <property type="match status" value="1"/>
</dbReference>
<dbReference type="EMBL" id="VUOE01000001">
    <property type="protein sequence ID" value="KAA2218230.1"/>
    <property type="molecule type" value="Genomic_DNA"/>
</dbReference>
<evidence type="ECO:0000313" key="1">
    <source>
        <dbReference type="EMBL" id="KAA2218230.1"/>
    </source>
</evidence>
<dbReference type="Proteomes" id="UP000323188">
    <property type="component" value="Unassembled WGS sequence"/>
</dbReference>
<sequence length="530" mass="61721">MMSKVHLIFILWLLNTVLLVAQDQEFLRGKVLDKNTGEPVVFATVRILGKAKGVITNMDGGFRLPLEFREAGESIAITSMGYTKKEYGLQQLSPSDINIIYLEAGVLELSEAVVKAKGKRFRNLNAKQIVQKAIDAIPNNYPATSFSLVGYYRDYQYKDSTYLNLNEGIFEVFDQGFDQLDDSNTESLIYQWSTNTDFPQDSSARQSYNYKSLSKVIEKARLDAHGGNEFRILRIHDAIRNFNVGSYDFIGTMKTDFTKNHYFLRGADTTKDGNELYTIKFWIFFPNYRANGTIYISKFDFAIHRLEYTMYDEKKKGDDKKRNKHGHFQKPIFDITTEYNSQDGNMYLNYISFHNTFILNVPPVFRVDDYAVDFDEQCFTVEYNTRPLEELAMDLKNYDVEFKNRRVKIRTIKRLKNKIYLIPALIDEKKYEIFGEILDAVKKEKDLNELVSIKVSNVRDTLGNLVNKWTAPEYEQYREFFVQEVKPDNRAPFDGLFMDKAMPLFGEQPMDEPANGDYYWMNTPLKKSIN</sequence>
<organism evidence="1 2">
    <name type="scientific">Maribacter flavus</name>
    <dbReference type="NCBI Taxonomy" id="1658664"/>
    <lineage>
        <taxon>Bacteria</taxon>
        <taxon>Pseudomonadati</taxon>
        <taxon>Bacteroidota</taxon>
        <taxon>Flavobacteriia</taxon>
        <taxon>Flavobacteriales</taxon>
        <taxon>Flavobacteriaceae</taxon>
        <taxon>Maribacter</taxon>
    </lineage>
</organism>
<comment type="caution">
    <text evidence="1">The sequence shown here is derived from an EMBL/GenBank/DDBJ whole genome shotgun (WGS) entry which is preliminary data.</text>
</comment>
<name>A0A5B2TX79_9FLAO</name>
<dbReference type="AlphaFoldDB" id="A0A5B2TX79"/>
<gene>
    <name evidence="1" type="ORF">F0361_01015</name>
</gene>
<dbReference type="RefSeq" id="WP_154916850.1">
    <property type="nucleotide sequence ID" value="NZ_VUOE01000001.1"/>
</dbReference>